<proteinExistence type="predicted"/>
<gene>
    <name evidence="1" type="ORF">GBA63_14600</name>
</gene>
<protein>
    <submittedName>
        <fullName evidence="1">Uncharacterized protein</fullName>
    </submittedName>
</protein>
<keyword evidence="2" id="KW-1185">Reference proteome</keyword>
<dbReference type="KEGG" id="rub:GBA63_14600"/>
<evidence type="ECO:0000313" key="1">
    <source>
        <dbReference type="EMBL" id="QIN83725.1"/>
    </source>
</evidence>
<reference evidence="1 2" key="1">
    <citation type="submission" date="2019-10" db="EMBL/GenBank/DDBJ databases">
        <title>Rubrobacter sp nov SCSIO 52090 isolated from a deep-sea sediment in the South China Sea.</title>
        <authorList>
            <person name="Chen R.W."/>
        </authorList>
    </citation>
    <scope>NUCLEOTIDE SEQUENCE [LARGE SCALE GENOMIC DNA]</scope>
    <source>
        <strain evidence="1 2">SCSIO 52909</strain>
    </source>
</reference>
<dbReference type="AlphaFoldDB" id="A0A6G8QB62"/>
<evidence type="ECO:0000313" key="2">
    <source>
        <dbReference type="Proteomes" id="UP000501452"/>
    </source>
</evidence>
<organism evidence="1 2">
    <name type="scientific">Rubrobacter tropicus</name>
    <dbReference type="NCBI Taxonomy" id="2653851"/>
    <lineage>
        <taxon>Bacteria</taxon>
        <taxon>Bacillati</taxon>
        <taxon>Actinomycetota</taxon>
        <taxon>Rubrobacteria</taxon>
        <taxon>Rubrobacterales</taxon>
        <taxon>Rubrobacteraceae</taxon>
        <taxon>Rubrobacter</taxon>
    </lineage>
</organism>
<accession>A0A6G8QB62</accession>
<dbReference type="EMBL" id="CP045119">
    <property type="protein sequence ID" value="QIN83725.1"/>
    <property type="molecule type" value="Genomic_DNA"/>
</dbReference>
<name>A0A6G8QB62_9ACTN</name>
<dbReference type="RefSeq" id="WP_166177265.1">
    <property type="nucleotide sequence ID" value="NZ_CP045119.1"/>
</dbReference>
<sequence length="66" mass="6883">MLHEEFADRVAERLESAAEDLEEVAGAVGNDATAVRARVLRLAADVALQEAAAVTQEEAPPPAAQA</sequence>
<dbReference type="Proteomes" id="UP000501452">
    <property type="component" value="Chromosome"/>
</dbReference>